<accession>A0A238HF91</accession>
<dbReference type="EMBL" id="FXUV02000014">
    <property type="protein sequence ID" value="SNB61816.1"/>
    <property type="molecule type" value="Genomic_DNA"/>
</dbReference>
<keyword evidence="5" id="KW-1185">Reference proteome</keyword>
<keyword evidence="1" id="KW-0732">Signal</keyword>
<evidence type="ECO:0000313" key="5">
    <source>
        <dbReference type="Proteomes" id="UP000215450"/>
    </source>
</evidence>
<feature type="domain" description="ABC-type transport auxiliary lipoprotein component" evidence="2">
    <location>
        <begin position="46"/>
        <end position="173"/>
    </location>
</feature>
<dbReference type="Pfam" id="PF03886">
    <property type="entry name" value="ABC_trans_aux"/>
    <property type="match status" value="1"/>
</dbReference>
<dbReference type="EMBL" id="FXUV01000021">
    <property type="protein sequence ID" value="SMQ12405.1"/>
    <property type="molecule type" value="Genomic_DNA"/>
</dbReference>
<dbReference type="STRING" id="1522312.GCA_900177895_01211"/>
<evidence type="ECO:0000256" key="1">
    <source>
        <dbReference type="SAM" id="SignalP"/>
    </source>
</evidence>
<feature type="chain" id="PRO_5015075175" description="ABC-type transport auxiliary lipoprotein component domain-containing protein" evidence="1">
    <location>
        <begin position="24"/>
        <end position="175"/>
    </location>
</feature>
<evidence type="ECO:0000313" key="4">
    <source>
        <dbReference type="EMBL" id="SNB61816.1"/>
    </source>
</evidence>
<protein>
    <recommendedName>
        <fullName evidence="2">ABC-type transport auxiliary lipoprotein component domain-containing protein</fullName>
    </recommendedName>
</protein>
<evidence type="ECO:0000259" key="2">
    <source>
        <dbReference type="Pfam" id="PF03886"/>
    </source>
</evidence>
<dbReference type="AlphaFoldDB" id="A0A238HF91"/>
<proteinExistence type="predicted"/>
<dbReference type="OrthoDB" id="8536577at2"/>
<dbReference type="InterPro" id="IPR005586">
    <property type="entry name" value="ABC_trans_aux"/>
</dbReference>
<reference evidence="4 5" key="2">
    <citation type="submission" date="2017-06" db="EMBL/GenBank/DDBJ databases">
        <authorList>
            <person name="Kim H.J."/>
            <person name="Triplett B.A."/>
        </authorList>
    </citation>
    <scope>NUCLEOTIDE SEQUENCE [LARGE SCALE GENOMIC DNA]</scope>
    <source>
        <strain evidence="4">Kingella_eburonensis</strain>
    </source>
</reference>
<gene>
    <name evidence="4" type="ORF">KEBURONENSIS_00891</name>
    <name evidence="3" type="ORF">KEBURONENSIS_01304</name>
</gene>
<dbReference type="RefSeq" id="WP_095062622.1">
    <property type="nucleotide sequence ID" value="NZ_CP123447.1"/>
</dbReference>
<feature type="signal peptide" evidence="1">
    <location>
        <begin position="1"/>
        <end position="23"/>
    </location>
</feature>
<dbReference type="SUPFAM" id="SSF159594">
    <property type="entry name" value="XCC0632-like"/>
    <property type="match status" value="1"/>
</dbReference>
<dbReference type="PROSITE" id="PS51257">
    <property type="entry name" value="PROKAR_LIPOPROTEIN"/>
    <property type="match status" value="1"/>
</dbReference>
<evidence type="ECO:0000313" key="3">
    <source>
        <dbReference type="EMBL" id="SMQ12405.1"/>
    </source>
</evidence>
<dbReference type="Proteomes" id="UP000215450">
    <property type="component" value="Unassembled WGS sequence"/>
</dbReference>
<sequence length="175" mass="18999">MTILKTLATVGVAVLLVACGSTAPVTQYYQLPDSAFRLPEKSGREVGVKVVLAEPINGENLLYQSDEYTLTFAQKNLWAAPLDETLVRSLANKLNRVGSLKYVPASQNKRIDLTIFIDRFQGSFRGETEISGYAQYANGAQIPFHVLTAQQGDGYAAMLASLNVGLDSVARQIGK</sequence>
<name>A0A238HF91_9NEIS</name>
<organism evidence="3">
    <name type="scientific">Kingella negevensis</name>
    <dbReference type="NCBI Taxonomy" id="1522312"/>
    <lineage>
        <taxon>Bacteria</taxon>
        <taxon>Pseudomonadati</taxon>
        <taxon>Pseudomonadota</taxon>
        <taxon>Betaproteobacteria</taxon>
        <taxon>Neisseriales</taxon>
        <taxon>Neisseriaceae</taxon>
        <taxon>Kingella</taxon>
    </lineage>
</organism>
<reference evidence="3" key="1">
    <citation type="submission" date="2017-05" db="EMBL/GenBank/DDBJ databases">
        <authorList>
            <person name="Song R."/>
            <person name="Chenine A.L."/>
            <person name="Ruprecht R.M."/>
        </authorList>
    </citation>
    <scope>NUCLEOTIDE SEQUENCE</scope>
    <source>
        <strain evidence="3">Kingella_eburonensis</strain>
    </source>
</reference>
<dbReference type="Gene3D" id="3.40.50.10610">
    <property type="entry name" value="ABC-type transport auxiliary lipoprotein component"/>
    <property type="match status" value="1"/>
</dbReference>